<comment type="similarity">
    <text evidence="2 9">Belongs to the G-protein coupled receptor 1 family.</text>
</comment>
<evidence type="ECO:0000256" key="4">
    <source>
        <dbReference type="ARBA" id="ARBA00022989"/>
    </source>
</evidence>
<name>A0A067RDC3_ZOONE</name>
<keyword evidence="4 10" id="KW-1133">Transmembrane helix</keyword>
<dbReference type="CDD" id="cd15203">
    <property type="entry name" value="7tmA_NPYR-like"/>
    <property type="match status" value="1"/>
</dbReference>
<evidence type="ECO:0000256" key="6">
    <source>
        <dbReference type="ARBA" id="ARBA00023136"/>
    </source>
</evidence>
<dbReference type="PRINTS" id="PR01012">
    <property type="entry name" value="NRPEPTIDEYR"/>
</dbReference>
<feature type="transmembrane region" description="Helical" evidence="10">
    <location>
        <begin position="321"/>
        <end position="347"/>
    </location>
</feature>
<dbReference type="PROSITE" id="PS00237">
    <property type="entry name" value="G_PROTEIN_RECEP_F1_1"/>
    <property type="match status" value="1"/>
</dbReference>
<evidence type="ECO:0000256" key="9">
    <source>
        <dbReference type="RuleBase" id="RU000688"/>
    </source>
</evidence>
<dbReference type="GO" id="GO:0005886">
    <property type="term" value="C:plasma membrane"/>
    <property type="evidence" value="ECO:0007669"/>
    <property type="project" value="TreeGrafter"/>
</dbReference>
<dbReference type="InParanoid" id="A0A067RDC3"/>
<dbReference type="GO" id="GO:0043005">
    <property type="term" value="C:neuron projection"/>
    <property type="evidence" value="ECO:0007669"/>
    <property type="project" value="TreeGrafter"/>
</dbReference>
<evidence type="ECO:0000256" key="3">
    <source>
        <dbReference type="ARBA" id="ARBA00022692"/>
    </source>
</evidence>
<evidence type="ECO:0000259" key="11">
    <source>
        <dbReference type="PROSITE" id="PS50262"/>
    </source>
</evidence>
<feature type="transmembrane region" description="Helical" evidence="10">
    <location>
        <begin position="108"/>
        <end position="133"/>
    </location>
</feature>
<comment type="subcellular location">
    <subcellularLocation>
        <location evidence="1">Membrane</location>
        <topology evidence="1">Multi-pass membrane protein</topology>
    </subcellularLocation>
</comment>
<dbReference type="EMBL" id="KK852541">
    <property type="protein sequence ID" value="KDR21762.1"/>
    <property type="molecule type" value="Genomic_DNA"/>
</dbReference>
<evidence type="ECO:0000256" key="7">
    <source>
        <dbReference type="ARBA" id="ARBA00023170"/>
    </source>
</evidence>
<reference evidence="12 13" key="1">
    <citation type="journal article" date="2014" name="Nat. Commun.">
        <title>Molecular traces of alternative social organization in a termite genome.</title>
        <authorList>
            <person name="Terrapon N."/>
            <person name="Li C."/>
            <person name="Robertson H.M."/>
            <person name="Ji L."/>
            <person name="Meng X."/>
            <person name="Booth W."/>
            <person name="Chen Z."/>
            <person name="Childers C.P."/>
            <person name="Glastad K.M."/>
            <person name="Gokhale K."/>
            <person name="Gowin J."/>
            <person name="Gronenberg W."/>
            <person name="Hermansen R.A."/>
            <person name="Hu H."/>
            <person name="Hunt B.G."/>
            <person name="Huylmans A.K."/>
            <person name="Khalil S.M."/>
            <person name="Mitchell R.D."/>
            <person name="Munoz-Torres M.C."/>
            <person name="Mustard J.A."/>
            <person name="Pan H."/>
            <person name="Reese J.T."/>
            <person name="Scharf M.E."/>
            <person name="Sun F."/>
            <person name="Vogel H."/>
            <person name="Xiao J."/>
            <person name="Yang W."/>
            <person name="Yang Z."/>
            <person name="Yang Z."/>
            <person name="Zhou J."/>
            <person name="Zhu J."/>
            <person name="Brent C.S."/>
            <person name="Elsik C.G."/>
            <person name="Goodisman M.A."/>
            <person name="Liberles D.A."/>
            <person name="Roe R.M."/>
            <person name="Vargo E.L."/>
            <person name="Vilcinskas A."/>
            <person name="Wang J."/>
            <person name="Bornberg-Bauer E."/>
            <person name="Korb J."/>
            <person name="Zhang G."/>
            <person name="Liebig J."/>
        </authorList>
    </citation>
    <scope>NUCLEOTIDE SEQUENCE [LARGE SCALE GENOMIC DNA]</scope>
    <source>
        <tissue evidence="12">Whole organism</tissue>
    </source>
</reference>
<organism evidence="12 13">
    <name type="scientific">Zootermopsis nevadensis</name>
    <name type="common">Dampwood termite</name>
    <dbReference type="NCBI Taxonomy" id="136037"/>
    <lineage>
        <taxon>Eukaryota</taxon>
        <taxon>Metazoa</taxon>
        <taxon>Ecdysozoa</taxon>
        <taxon>Arthropoda</taxon>
        <taxon>Hexapoda</taxon>
        <taxon>Insecta</taxon>
        <taxon>Pterygota</taxon>
        <taxon>Neoptera</taxon>
        <taxon>Polyneoptera</taxon>
        <taxon>Dictyoptera</taxon>
        <taxon>Blattodea</taxon>
        <taxon>Blattoidea</taxon>
        <taxon>Termitoidae</taxon>
        <taxon>Termopsidae</taxon>
        <taxon>Zootermopsis</taxon>
    </lineage>
</organism>
<dbReference type="Gene3D" id="1.20.1070.10">
    <property type="entry name" value="Rhodopsin 7-helix transmembrane proteins"/>
    <property type="match status" value="1"/>
</dbReference>
<evidence type="ECO:0000313" key="13">
    <source>
        <dbReference type="Proteomes" id="UP000027135"/>
    </source>
</evidence>
<dbReference type="SUPFAM" id="SSF81321">
    <property type="entry name" value="Family A G protein-coupled receptor-like"/>
    <property type="match status" value="1"/>
</dbReference>
<dbReference type="AlphaFoldDB" id="A0A067RDC3"/>
<dbReference type="eggNOG" id="KOG3656">
    <property type="taxonomic scope" value="Eukaryota"/>
</dbReference>
<keyword evidence="6 10" id="KW-0472">Membrane</keyword>
<dbReference type="InterPro" id="IPR000276">
    <property type="entry name" value="GPCR_Rhodpsn"/>
</dbReference>
<protein>
    <submittedName>
        <fullName evidence="12">Prolactin-releasing peptide receptor</fullName>
    </submittedName>
</protein>
<feature type="transmembrane region" description="Helical" evidence="10">
    <location>
        <begin position="183"/>
        <end position="207"/>
    </location>
</feature>
<dbReference type="GO" id="GO:0004983">
    <property type="term" value="F:neuropeptide Y receptor activity"/>
    <property type="evidence" value="ECO:0007669"/>
    <property type="project" value="InterPro"/>
</dbReference>
<dbReference type="PROSITE" id="PS50262">
    <property type="entry name" value="G_PROTEIN_RECEP_F1_2"/>
    <property type="match status" value="1"/>
</dbReference>
<dbReference type="OMA" id="DRKRRTN"/>
<evidence type="ECO:0000256" key="10">
    <source>
        <dbReference type="SAM" id="Phobius"/>
    </source>
</evidence>
<proteinExistence type="inferred from homology"/>
<keyword evidence="8 9" id="KW-0807">Transducer</keyword>
<dbReference type="InterPro" id="IPR017452">
    <property type="entry name" value="GPCR_Rhodpsn_7TM"/>
</dbReference>
<dbReference type="InterPro" id="IPR000611">
    <property type="entry name" value="NPY_rcpt"/>
</dbReference>
<dbReference type="Proteomes" id="UP000027135">
    <property type="component" value="Unassembled WGS sequence"/>
</dbReference>
<dbReference type="PANTHER" id="PTHR24235">
    <property type="entry name" value="NEUROPEPTIDE Y RECEPTOR"/>
    <property type="match status" value="1"/>
</dbReference>
<keyword evidence="13" id="KW-1185">Reference proteome</keyword>
<feature type="domain" description="G-protein coupled receptors family 1 profile" evidence="11">
    <location>
        <begin position="88"/>
        <end position="344"/>
    </location>
</feature>
<evidence type="ECO:0000256" key="2">
    <source>
        <dbReference type="ARBA" id="ARBA00010663"/>
    </source>
</evidence>
<gene>
    <name evidence="12" type="ORF">L798_02706</name>
</gene>
<keyword evidence="3 9" id="KW-0812">Transmembrane</keyword>
<feature type="transmembrane region" description="Helical" evidence="10">
    <location>
        <begin position="153"/>
        <end position="171"/>
    </location>
</feature>
<dbReference type="FunCoup" id="A0A067RDC3">
    <property type="interactions" value="49"/>
</dbReference>
<accession>A0A067RDC3</accession>
<dbReference type="PRINTS" id="PR00237">
    <property type="entry name" value="GPCRRHODOPSN"/>
</dbReference>
<dbReference type="Pfam" id="PF00001">
    <property type="entry name" value="7tm_1"/>
    <property type="match status" value="1"/>
</dbReference>
<dbReference type="PANTHER" id="PTHR24235:SF29">
    <property type="entry name" value="GH23382P"/>
    <property type="match status" value="1"/>
</dbReference>
<evidence type="ECO:0000256" key="1">
    <source>
        <dbReference type="ARBA" id="ARBA00004141"/>
    </source>
</evidence>
<evidence type="ECO:0000256" key="8">
    <source>
        <dbReference type="ARBA" id="ARBA00023224"/>
    </source>
</evidence>
<keyword evidence="7 9" id="KW-0675">Receptor</keyword>
<feature type="transmembrane region" description="Helical" evidence="10">
    <location>
        <begin position="289"/>
        <end position="309"/>
    </location>
</feature>
<keyword evidence="5 9" id="KW-0297">G-protein coupled receptor</keyword>
<evidence type="ECO:0000313" key="12">
    <source>
        <dbReference type="EMBL" id="KDR21762.1"/>
    </source>
</evidence>
<dbReference type="SMART" id="SM01381">
    <property type="entry name" value="7TM_GPCR_Srsx"/>
    <property type="match status" value="1"/>
</dbReference>
<dbReference type="GO" id="GO:0042923">
    <property type="term" value="F:neuropeptide binding"/>
    <property type="evidence" value="ECO:0007669"/>
    <property type="project" value="TreeGrafter"/>
</dbReference>
<sequence>MSEIASMAINQSLLIVIIKMSETASMAINQSLYFMVSTVETNCSDFFDSNCRSSKNDTVEHYDIIHDHAVQALFCILYTTIFVLGVFGNVLVCYVVGRNRAMQTVTNFFITNLALSDILLCTLAVPFTPLYTFLGQWIFGRVLCRLVSCAQGISVYISTLTLTSIAIDRFFVIIYPFQQRMQLITCIIIIFSIWMFSLIVTLPYGIYIRHRFLDGRYYCEEFWPSEDFRQLYGALTTSMQFVLPFIIIAFCYIKVSLKLNDRARAKPGSKNSRKEELDRERKRRTNRMLIAMVTIFGVSWLPLNLVNLLNDLYIPIGSWKYYNLCFFMVHAIAMSSTCYNPFLYAWLNENFRKEFKQVLPCFVPSGSRSSASGAMGRTGGWRSERTCNGNETMQETLLPTSVIHRAGSVRIQMATDAPTPGKDTDEHVLPVQNKVSESDWRCKVDHVDVETVLVPAATYSTGDDSVHLQLTIAGDNSSMSSPKAANSLKTEIKDTAQLAGILRETL</sequence>
<feature type="transmembrane region" description="Helical" evidence="10">
    <location>
        <begin position="231"/>
        <end position="253"/>
    </location>
</feature>
<feature type="transmembrane region" description="Helical" evidence="10">
    <location>
        <begin position="69"/>
        <end position="96"/>
    </location>
</feature>
<evidence type="ECO:0000256" key="5">
    <source>
        <dbReference type="ARBA" id="ARBA00023040"/>
    </source>
</evidence>